<evidence type="ECO:0000313" key="3">
    <source>
        <dbReference type="Proteomes" id="UP000014200"/>
    </source>
</evidence>
<keyword evidence="1" id="KW-0472">Membrane</keyword>
<gene>
    <name evidence="2" type="ORF">C802_03715</name>
</gene>
<dbReference type="PATRIC" id="fig|1235788.3.peg.3808"/>
<keyword evidence="1" id="KW-0812">Transmembrane</keyword>
<dbReference type="HOGENOM" id="CLU_3324518_0_0_10"/>
<organism evidence="2 3">
    <name type="scientific">Phocaeicola sartorii</name>
    <dbReference type="NCBI Taxonomy" id="671267"/>
    <lineage>
        <taxon>Bacteria</taxon>
        <taxon>Pseudomonadati</taxon>
        <taxon>Bacteroidota</taxon>
        <taxon>Bacteroidia</taxon>
        <taxon>Bacteroidales</taxon>
        <taxon>Bacteroidaceae</taxon>
        <taxon>Phocaeicola</taxon>
    </lineage>
</organism>
<dbReference type="Proteomes" id="UP000014200">
    <property type="component" value="Unassembled WGS sequence"/>
</dbReference>
<accession>R9I034</accession>
<keyword evidence="1" id="KW-1133">Transmembrane helix</keyword>
<feature type="transmembrane region" description="Helical" evidence="1">
    <location>
        <begin position="6"/>
        <end position="26"/>
    </location>
</feature>
<evidence type="ECO:0000256" key="1">
    <source>
        <dbReference type="SAM" id="Phobius"/>
    </source>
</evidence>
<evidence type="ECO:0000313" key="2">
    <source>
        <dbReference type="EMBL" id="EOS09602.1"/>
    </source>
</evidence>
<dbReference type="EMBL" id="ASSP01000022">
    <property type="protein sequence ID" value="EOS09602.1"/>
    <property type="molecule type" value="Genomic_DNA"/>
</dbReference>
<dbReference type="AlphaFoldDB" id="R9I034"/>
<sequence>MSGLFSGIAIYGCFLLIACVVALIGYQLRKMPERKGHF</sequence>
<reference evidence="2 3" key="1">
    <citation type="submission" date="2013-04" db="EMBL/GenBank/DDBJ databases">
        <title>The Genome Sequence of Bacteroides massiliensis dnLKV3.</title>
        <authorList>
            <consortium name="The Broad Institute Genomics Platform"/>
            <consortium name="The Broad Institute Genome Sequencing Center for Infectious Disease"/>
            <person name="Earl A."/>
            <person name="Xavier R."/>
            <person name="Kuhn K."/>
            <person name="Stappenbeck T."/>
            <person name="Walker B."/>
            <person name="Young S."/>
            <person name="Zeng Q."/>
            <person name="Gargeya S."/>
            <person name="Fitzgerald M."/>
            <person name="Haas B."/>
            <person name="Abouelleil A."/>
            <person name="Allen A.W."/>
            <person name="Alvarado L."/>
            <person name="Arachchi H.M."/>
            <person name="Berlin A.M."/>
            <person name="Chapman S.B."/>
            <person name="Gainer-Dewar J."/>
            <person name="Goldberg J."/>
            <person name="Griggs A."/>
            <person name="Gujja S."/>
            <person name="Hansen M."/>
            <person name="Howarth C."/>
            <person name="Imamovic A."/>
            <person name="Ireland A."/>
            <person name="Larimer J."/>
            <person name="McCowan C."/>
            <person name="Murphy C."/>
            <person name="Pearson M."/>
            <person name="Poon T.W."/>
            <person name="Priest M."/>
            <person name="Roberts A."/>
            <person name="Saif S."/>
            <person name="Shea T."/>
            <person name="Sisk P."/>
            <person name="Sykes S."/>
            <person name="Wortman J."/>
            <person name="Nusbaum C."/>
            <person name="Birren B."/>
        </authorList>
    </citation>
    <scope>NUCLEOTIDE SEQUENCE [LARGE SCALE GENOMIC DNA]</scope>
    <source>
        <strain evidence="3">dnLKV3</strain>
    </source>
</reference>
<proteinExistence type="predicted"/>
<keyword evidence="3" id="KW-1185">Reference proteome</keyword>
<comment type="caution">
    <text evidence="2">The sequence shown here is derived from an EMBL/GenBank/DDBJ whole genome shotgun (WGS) entry which is preliminary data.</text>
</comment>
<protein>
    <submittedName>
        <fullName evidence="2">Uncharacterized protein</fullName>
    </submittedName>
</protein>
<name>R9I034_9BACT</name>